<organism evidence="18">
    <name type="scientific">Phaffia rhodozyma</name>
    <name type="common">Yeast</name>
    <name type="synonym">Xanthophyllomyces dendrorhous</name>
    <dbReference type="NCBI Taxonomy" id="264483"/>
    <lineage>
        <taxon>Eukaryota</taxon>
        <taxon>Fungi</taxon>
        <taxon>Dikarya</taxon>
        <taxon>Basidiomycota</taxon>
        <taxon>Agaricomycotina</taxon>
        <taxon>Tremellomycetes</taxon>
        <taxon>Cystofilobasidiales</taxon>
        <taxon>Mrakiaceae</taxon>
        <taxon>Phaffia</taxon>
    </lineage>
</organism>
<evidence type="ECO:0000256" key="14">
    <source>
        <dbReference type="SAM" id="MobiDB-lite"/>
    </source>
</evidence>
<dbReference type="Gene3D" id="1.25.10.10">
    <property type="entry name" value="Leucine-rich Repeat Variant"/>
    <property type="match status" value="1"/>
</dbReference>
<dbReference type="InterPro" id="IPR011009">
    <property type="entry name" value="Kinase-like_dom_sf"/>
</dbReference>
<evidence type="ECO:0000256" key="6">
    <source>
        <dbReference type="ARBA" id="ARBA00022741"/>
    </source>
</evidence>
<comment type="similarity">
    <text evidence="2">Belongs to the PI3/PI4-kinase family. ATM subfamily.</text>
</comment>
<dbReference type="InterPro" id="IPR056802">
    <property type="entry name" value="ATR-like_M-HEAT"/>
</dbReference>
<evidence type="ECO:0000256" key="13">
    <source>
        <dbReference type="ARBA" id="ARBA00048679"/>
    </source>
</evidence>
<dbReference type="EC" id="2.7.11.1" evidence="3"/>
<evidence type="ECO:0000256" key="9">
    <source>
        <dbReference type="ARBA" id="ARBA00022840"/>
    </source>
</evidence>
<evidence type="ECO:0000256" key="4">
    <source>
        <dbReference type="ARBA" id="ARBA00022527"/>
    </source>
</evidence>
<reference evidence="18" key="1">
    <citation type="submission" date="2014-08" db="EMBL/GenBank/DDBJ databases">
        <authorList>
            <person name="Sharma Rahul"/>
            <person name="Thines Marco"/>
        </authorList>
    </citation>
    <scope>NUCLEOTIDE SEQUENCE</scope>
</reference>
<evidence type="ECO:0000256" key="5">
    <source>
        <dbReference type="ARBA" id="ARBA00022679"/>
    </source>
</evidence>
<evidence type="ECO:0000256" key="2">
    <source>
        <dbReference type="ARBA" id="ARBA00010769"/>
    </source>
</evidence>
<dbReference type="InterPro" id="IPR050517">
    <property type="entry name" value="DDR_Repair_Kinase"/>
</dbReference>
<keyword evidence="11" id="KW-0539">Nucleus</keyword>
<dbReference type="GO" id="GO:0004674">
    <property type="term" value="F:protein serine/threonine kinase activity"/>
    <property type="evidence" value="ECO:0007669"/>
    <property type="project" value="UniProtKB-KW"/>
</dbReference>
<dbReference type="InterPro" id="IPR000403">
    <property type="entry name" value="PI3/4_kinase_cat_dom"/>
</dbReference>
<keyword evidence="8 18" id="KW-0418">Kinase</keyword>
<evidence type="ECO:0000256" key="7">
    <source>
        <dbReference type="ARBA" id="ARBA00022763"/>
    </source>
</evidence>
<dbReference type="PANTHER" id="PTHR11139">
    <property type="entry name" value="ATAXIA TELANGIECTASIA MUTATED ATM -RELATED"/>
    <property type="match status" value="1"/>
</dbReference>
<dbReference type="GO" id="GO:0005524">
    <property type="term" value="F:ATP binding"/>
    <property type="evidence" value="ECO:0007669"/>
    <property type="project" value="UniProtKB-KW"/>
</dbReference>
<protein>
    <recommendedName>
        <fullName evidence="3">non-specific serine/threonine protein kinase</fullName>
        <ecNumber evidence="3">2.7.11.1</ecNumber>
    </recommendedName>
</protein>
<dbReference type="InterPro" id="IPR012993">
    <property type="entry name" value="UME"/>
</dbReference>
<dbReference type="GO" id="GO:0000723">
    <property type="term" value="P:telomere maintenance"/>
    <property type="evidence" value="ECO:0007669"/>
    <property type="project" value="TreeGrafter"/>
</dbReference>
<comment type="catalytic activity">
    <reaction evidence="13">
        <text>L-seryl-[protein] + ATP = O-phospho-L-seryl-[protein] + ADP + H(+)</text>
        <dbReference type="Rhea" id="RHEA:17989"/>
        <dbReference type="Rhea" id="RHEA-COMP:9863"/>
        <dbReference type="Rhea" id="RHEA-COMP:11604"/>
        <dbReference type="ChEBI" id="CHEBI:15378"/>
        <dbReference type="ChEBI" id="CHEBI:29999"/>
        <dbReference type="ChEBI" id="CHEBI:30616"/>
        <dbReference type="ChEBI" id="CHEBI:83421"/>
        <dbReference type="ChEBI" id="CHEBI:456216"/>
        <dbReference type="EC" id="2.7.11.1"/>
    </reaction>
</comment>
<dbReference type="Gene3D" id="1.10.1070.11">
    <property type="entry name" value="Phosphatidylinositol 3-/4-kinase, catalytic domain"/>
    <property type="match status" value="1"/>
</dbReference>
<comment type="catalytic activity">
    <reaction evidence="12">
        <text>L-threonyl-[protein] + ATP = O-phospho-L-threonyl-[protein] + ADP + H(+)</text>
        <dbReference type="Rhea" id="RHEA:46608"/>
        <dbReference type="Rhea" id="RHEA-COMP:11060"/>
        <dbReference type="Rhea" id="RHEA-COMP:11605"/>
        <dbReference type="ChEBI" id="CHEBI:15378"/>
        <dbReference type="ChEBI" id="CHEBI:30013"/>
        <dbReference type="ChEBI" id="CHEBI:30616"/>
        <dbReference type="ChEBI" id="CHEBI:61977"/>
        <dbReference type="ChEBI" id="CHEBI:456216"/>
        <dbReference type="EC" id="2.7.11.1"/>
    </reaction>
</comment>
<dbReference type="InterPro" id="IPR057564">
    <property type="entry name" value="HEAT_ATR"/>
</dbReference>
<keyword evidence="7" id="KW-0227">DNA damage</keyword>
<dbReference type="Pfam" id="PF02259">
    <property type="entry name" value="FAT"/>
    <property type="match status" value="1"/>
</dbReference>
<dbReference type="EMBL" id="LN483167">
    <property type="protein sequence ID" value="CDZ97128.1"/>
    <property type="molecule type" value="Genomic_DNA"/>
</dbReference>
<dbReference type="PANTHER" id="PTHR11139:SF125">
    <property type="entry name" value="SERINE_THREONINE-PROTEIN KINASE MEC1"/>
    <property type="match status" value="1"/>
</dbReference>
<feature type="domain" description="FAT" evidence="16">
    <location>
        <begin position="1485"/>
        <end position="2047"/>
    </location>
</feature>
<dbReference type="Gene3D" id="3.30.1010.10">
    <property type="entry name" value="Phosphatidylinositol 3-kinase Catalytic Subunit, Chain A, domain 4"/>
    <property type="match status" value="1"/>
</dbReference>
<evidence type="ECO:0000259" key="15">
    <source>
        <dbReference type="PROSITE" id="PS50290"/>
    </source>
</evidence>
<dbReference type="SMART" id="SM00802">
    <property type="entry name" value="UME"/>
    <property type="match status" value="1"/>
</dbReference>
<dbReference type="Pfam" id="PF25030">
    <property type="entry name" value="M-HEAT_ATR"/>
    <property type="match status" value="1"/>
</dbReference>
<comment type="subcellular location">
    <subcellularLocation>
        <location evidence="1">Nucleus</location>
    </subcellularLocation>
</comment>
<keyword evidence="9" id="KW-0067">ATP-binding</keyword>
<dbReference type="InterPro" id="IPR003151">
    <property type="entry name" value="PIK-rel_kinase_FAT"/>
</dbReference>
<accession>A0A0F7SH85</accession>
<keyword evidence="4" id="KW-0723">Serine/threonine-protein kinase</keyword>
<evidence type="ECO:0000256" key="3">
    <source>
        <dbReference type="ARBA" id="ARBA00012513"/>
    </source>
</evidence>
<feature type="region of interest" description="Disordered" evidence="14">
    <location>
        <begin position="1"/>
        <end position="36"/>
    </location>
</feature>
<evidence type="ECO:0000259" key="16">
    <source>
        <dbReference type="PROSITE" id="PS51189"/>
    </source>
</evidence>
<dbReference type="SMART" id="SM01343">
    <property type="entry name" value="FATC"/>
    <property type="match status" value="1"/>
</dbReference>
<dbReference type="Pfam" id="PF02260">
    <property type="entry name" value="FATC"/>
    <property type="match status" value="1"/>
</dbReference>
<dbReference type="Pfam" id="PF23593">
    <property type="entry name" value="HEAT_ATR"/>
    <property type="match status" value="1"/>
</dbReference>
<feature type="domain" description="FATC" evidence="17">
    <location>
        <begin position="2484"/>
        <end position="2516"/>
    </location>
</feature>
<dbReference type="PROSITE" id="PS00916">
    <property type="entry name" value="PI3_4_KINASE_2"/>
    <property type="match status" value="1"/>
</dbReference>
<dbReference type="PROSITE" id="PS51189">
    <property type="entry name" value="FAT"/>
    <property type="match status" value="1"/>
</dbReference>
<evidence type="ECO:0000256" key="1">
    <source>
        <dbReference type="ARBA" id="ARBA00004123"/>
    </source>
</evidence>
<feature type="compositionally biased region" description="Polar residues" evidence="14">
    <location>
        <begin position="484"/>
        <end position="496"/>
    </location>
</feature>
<dbReference type="PROSITE" id="PS50290">
    <property type="entry name" value="PI3_4_KINASE_3"/>
    <property type="match status" value="1"/>
</dbReference>
<dbReference type="InterPro" id="IPR036940">
    <property type="entry name" value="PI3/4_kinase_cat_sf"/>
</dbReference>
<feature type="domain" description="PI3K/PI4K catalytic" evidence="15">
    <location>
        <begin position="2154"/>
        <end position="2468"/>
    </location>
</feature>
<name>A0A0F7SH85_PHARH</name>
<evidence type="ECO:0000256" key="10">
    <source>
        <dbReference type="ARBA" id="ARBA00023204"/>
    </source>
</evidence>
<evidence type="ECO:0000256" key="11">
    <source>
        <dbReference type="ARBA" id="ARBA00023242"/>
    </source>
</evidence>
<sequence length="2516" mass="282725">MPVPNPLPQRSSTALTAPLDQGLFPPYPQRNGIESQPDEIFRSGQNQIQNPDPSITPDQYQLNSKRLLIGFFDLWVNPLNPRTISQPVEAWELTYVINLTGLYLDRVESFQWELREGLGGMRWILERTFTVRAKLLSRKGVGLDEEVDDRMTRMEKAIENLERRVVGMVGKGNRDDHGRMRMRRLGDRDRGKAWESLFGDISKAITVLDPNKTDHLSQITIFFNSNRTGSSSQHDPSFNSPVGSPPASLDSSSDIFHIPLNTLFQQRALLLALLSFSVSILFHHSIGSPISSIGPEPYYPFVPKFKKTVIRALLHSWPVLSSESRGERSVLEVEYIRLSEILGEVVNPRIWIKIIASLKGRANEACDPTLHEYTDGMEVDEDSDFRQIESRKRGLWRGLDRQLRSALSSTRKIGGLINKEDSAVLIDGMGDISSLVEFIKIWNVYERESDLKEAIVSALSILPCSAPALKPIAYIFASNSSPTNSPIASMRTSLASQPRKRKRDADGRSWTSLTRDLMKTCFGNSLVEEAEQFESQAGFGQETRRRLSVALNKNIKQLKLISSNSEEISAFHKILPSVLYAYAITVQIHPPTFPARPPNSRPALQKFATNLRSIPIAVLSELVRKYDPSMPVKVKMALLDGVSLVLKHVYIASEHAKELKTVEQRMVEMIGVALEDLDRNVRLAASRGLIAIVDFHKDDQALFPAVEPILTRLFSVLGKPAVPAKETALTALGALGKIRSDDVLLAKVASQLAIQLGDVDSWIKSLAHSTILSLAHFHQRTPHKLFYPYFKSISLRLVDSLIIAPSALSDFVNLIDETQENFLETTVAYTVPHVVLQFRKDILYAMGRIMKKEVAEILLDNILEILYHVLMQSAPLTEKGFIFLIGAVGTHAGGEEGGKRDYPVKAGDLLKMAEPVKLLYKLVVDLGDEDISVIRKAEAGLSKAEKKFKELESKSALDLGDFLKPYMLGIISNVNELLQDGQGRKTAQDKIKVIRSLGALMKKIGPTMATFSQQIMVTLQGNLNKPPLRFATLQTWHTFLTVLKFKDIAPHIGPTSAAFVSSWSSFTEEERFLAATIIDYAIVENSEFTDLVLDDVVDLEGIDKLQGASRRLKAARNKWSSTDLLNNLIRRARDENVTISIRALEELKGVLLKKSQFAQLASGDVFDPVVGELVKTLVTSASRDGDHVEDLRDISLDCLGIIGALDPDRFTIRTEETSWQITDNLATLEEAQVFAVHLLVDVLVGAFKATNDTRYQENLAYAIQELSKFCGFTKDLLDKSSSSSSRAPVALRIRDRWKKIPPQKQVTLADMLDTKYVLKLIPEKQFEHPIYTTCPTYREWIQRWTSDLIPKTAAGNARQIFDIFRVVIKSQDVHIARHLLPHIVLNILINGDASARKEISAEIRAVLLDQVDPQGDFPSDRRLLSAQTIFDLMDHISKWLRHQRMDLATRRKEAQKAGTTSQAFELASQQLSGVERVISSIDTQLTAQAALQCKAYARSLLNFEQRILALKKTGVPESTPETQQYYEHLHQIYADLDEPDGMEGVSTKVLSPSLEHQIREHESTGRWTAAQSCWEVQIQESPNELPLHIGLLRCLRNLGHYDTLRTHIEGLTTRRPQWESMLSSFQVEGSWMVGDWGAVENILSKNKETSPELAIARVLVELRSGGASLPTVLRTARLELGRPLTAAGRDSYNRAYDSVIQLHVLHELELIATTTLPQFNHCTGGPNDQALATQRIVTMKSALANRLSRILPSFRAQEPILSMRRTAFDLCATKASEALDSKGEIGKAWLLTSKIARKAGHTQTAYSAVLQARQNDAPYTFVQDAKLLLSSGQALRALQELKHTLDPLIKDVNKAPKDFRLVKAALLNARWYRDADRFEVNDIVAAFKKVIALDAEWEAPYYHLGHFYDKDSSDGEVSMQILQLTVENYARALRFGTKFIYRTMPRMLTIWLDNGAKEHILQLERQKDKSGASDNADLKSLAKMTAIIDKCTSRLPVYQWLTAFPQLVSRIGHPNGSVYRQIYRIIVYVVRTYPLQSIWSMVSVSQSKKEDRVKRCVGIFDKLRAIDEVGNVSNLIDKALLMTKELLKLAKLDVSKSTADVSMDRVARSLKSLAPSPLMIPIQEALTVSLPSEAVSKGKDHNPFPVAPVRFAKFFDNVEVMSSLVRPKKISLVGDDGQTYSFLCKPNDDLRKDARLMDFNAMINKLLKKDSESRRRHLYIRTYAVTPLNDECGLCQWVNHTVPLRNILTQSYTPKGISLFNREVSEIYKKYATQTDAEVAEHFQNTLLPMYSPVFHEWFLKTFPEPSAWLAARLAYGRTYAVMSMVGFVLGLGDRHGENTLYDQNSGDAVHVDLNCLFEKGRTFDVKERVPFRLTHNQVDGFGVTGVEGVYRNACEVTMRILRDNKDSLMSVLETFIHDPLVEWENDKRRMDREKAKSKGSRRSLDNSETSILALAQRSLEPIERKLRGVQAGYVAPNQPAPTKEITVSNQVEALIQEATNPVNLARMYVGWGAYL</sequence>
<keyword evidence="5" id="KW-0808">Transferase</keyword>
<dbReference type="InterPro" id="IPR011989">
    <property type="entry name" value="ARM-like"/>
</dbReference>
<evidence type="ECO:0000256" key="12">
    <source>
        <dbReference type="ARBA" id="ARBA00047899"/>
    </source>
</evidence>
<feature type="region of interest" description="Disordered" evidence="14">
    <location>
        <begin position="227"/>
        <end position="246"/>
    </location>
</feature>
<dbReference type="Pfam" id="PF08064">
    <property type="entry name" value="UME"/>
    <property type="match status" value="1"/>
</dbReference>
<dbReference type="GO" id="GO:0005634">
    <property type="term" value="C:nucleus"/>
    <property type="evidence" value="ECO:0007669"/>
    <property type="project" value="UniProtKB-SubCell"/>
</dbReference>
<dbReference type="Pfam" id="PF00454">
    <property type="entry name" value="PI3_PI4_kinase"/>
    <property type="match status" value="1"/>
</dbReference>
<dbReference type="SMART" id="SM00146">
    <property type="entry name" value="PI3Kc"/>
    <property type="match status" value="1"/>
</dbReference>
<dbReference type="GO" id="GO:0006281">
    <property type="term" value="P:DNA repair"/>
    <property type="evidence" value="ECO:0007669"/>
    <property type="project" value="UniProtKB-KW"/>
</dbReference>
<dbReference type="InterPro" id="IPR014009">
    <property type="entry name" value="PIK_FAT"/>
</dbReference>
<evidence type="ECO:0000256" key="8">
    <source>
        <dbReference type="ARBA" id="ARBA00022777"/>
    </source>
</evidence>
<dbReference type="SUPFAM" id="SSF48371">
    <property type="entry name" value="ARM repeat"/>
    <property type="match status" value="1"/>
</dbReference>
<keyword evidence="6" id="KW-0547">Nucleotide-binding</keyword>
<dbReference type="SUPFAM" id="SSF56112">
    <property type="entry name" value="Protein kinase-like (PK-like)"/>
    <property type="match status" value="1"/>
</dbReference>
<proteinExistence type="inferred from homology"/>
<dbReference type="GO" id="GO:0005694">
    <property type="term" value="C:chromosome"/>
    <property type="evidence" value="ECO:0007669"/>
    <property type="project" value="TreeGrafter"/>
</dbReference>
<dbReference type="InterPro" id="IPR016024">
    <property type="entry name" value="ARM-type_fold"/>
</dbReference>
<dbReference type="PROSITE" id="PS51190">
    <property type="entry name" value="FATC"/>
    <property type="match status" value="1"/>
</dbReference>
<evidence type="ECO:0000259" key="17">
    <source>
        <dbReference type="PROSITE" id="PS51190"/>
    </source>
</evidence>
<feature type="region of interest" description="Disordered" evidence="14">
    <location>
        <begin position="484"/>
        <end position="509"/>
    </location>
</feature>
<keyword evidence="10" id="KW-0234">DNA repair</keyword>
<dbReference type="GO" id="GO:0000077">
    <property type="term" value="P:DNA damage checkpoint signaling"/>
    <property type="evidence" value="ECO:0007669"/>
    <property type="project" value="TreeGrafter"/>
</dbReference>
<feature type="compositionally biased region" description="Polar residues" evidence="14">
    <location>
        <begin position="227"/>
        <end position="242"/>
    </location>
</feature>
<dbReference type="InterPro" id="IPR018936">
    <property type="entry name" value="PI3/4_kinase_CS"/>
</dbReference>
<evidence type="ECO:0000313" key="18">
    <source>
        <dbReference type="EMBL" id="CDZ97128.1"/>
    </source>
</evidence>
<dbReference type="CDD" id="cd00892">
    <property type="entry name" value="PIKKc_ATR"/>
    <property type="match status" value="1"/>
</dbReference>
<dbReference type="InterPro" id="IPR003152">
    <property type="entry name" value="FATC_dom"/>
</dbReference>